<keyword evidence="16" id="KW-1185">Reference proteome</keyword>
<dbReference type="InterPro" id="IPR013099">
    <property type="entry name" value="K_chnl_dom"/>
</dbReference>
<dbReference type="Pfam" id="PF07885">
    <property type="entry name" value="Ion_trans_2"/>
    <property type="match status" value="1"/>
</dbReference>
<keyword evidence="3" id="KW-0633">Potassium transport</keyword>
<dbReference type="InterPro" id="IPR003929">
    <property type="entry name" value="K_chnl_BK_asu"/>
</dbReference>
<dbReference type="GO" id="GO:0005886">
    <property type="term" value="C:plasma membrane"/>
    <property type="evidence" value="ECO:0007669"/>
    <property type="project" value="TreeGrafter"/>
</dbReference>
<dbReference type="PANTHER" id="PTHR10027">
    <property type="entry name" value="CALCIUM-ACTIVATED POTASSIUM CHANNEL ALPHA CHAIN"/>
    <property type="match status" value="1"/>
</dbReference>
<feature type="region of interest" description="Disordered" evidence="12">
    <location>
        <begin position="623"/>
        <end position="650"/>
    </location>
</feature>
<dbReference type="STRING" id="10195.A0A3M7RQJ4"/>
<dbReference type="Proteomes" id="UP000276133">
    <property type="component" value="Unassembled WGS sequence"/>
</dbReference>
<dbReference type="Gene3D" id="1.10.287.70">
    <property type="match status" value="1"/>
</dbReference>
<dbReference type="EMBL" id="REGN01002895">
    <property type="protein sequence ID" value="RNA25605.1"/>
    <property type="molecule type" value="Genomic_DNA"/>
</dbReference>
<feature type="transmembrane region" description="Helical" evidence="13">
    <location>
        <begin position="228"/>
        <end position="246"/>
    </location>
</feature>
<dbReference type="GO" id="GO:0015271">
    <property type="term" value="F:outward rectifier potassium channel activity"/>
    <property type="evidence" value="ECO:0007669"/>
    <property type="project" value="TreeGrafter"/>
</dbReference>
<keyword evidence="4 13" id="KW-0812">Transmembrane</keyword>
<dbReference type="GO" id="GO:0005228">
    <property type="term" value="F:intracellular sodium-activated potassium channel activity"/>
    <property type="evidence" value="ECO:0007669"/>
    <property type="project" value="TreeGrafter"/>
</dbReference>
<sequence>MSKSIDTKSINSFLTPAISFLEIDEIDESRVQVEFFSNEKSLKERLRLYFIKNKRSSLRIRIFNFIIKILTCVLYVVRVQLDDSLDPNFQIPHKNLPNVSYKCWNKTKSSEEFRVNPCINWDAMLYISTPLGLWIAQVVFAILSYSQTLLVTYLTYKGNLLQSLSRIGFILDTLTSFSLIITIWWPPIRFVFVPIFLNCWLAKRQLENMFNDLHKAMDKSTSVLSQRLMMLTATLACLIFTGACAIQHIQRGGNRHFGLFESVWYIVVTFSTVGYGDIYPDIWPSQLFMILLIIAALVVLPSQFEQLATFYMEKQKSGVTYTRQRAETEKHVVVCTTTVKTNLIMDFLNEFYAHPMLQNYYVVLLSPSELDPNLAMIFQMPIWSQRVIYIQGSALRNSDLNRAQVDYAEACFIMAARNYHDRQLADEHTILRSWAVRDFAPNCVQYVHLLRPENKMHVQHAKYVVCEDEFKYALLANNCLFPGLSTFVTLLLHTSRGREGYGSDQEWQQVYGRCSGNEIYHIQLGNSKFFGDYEGKSFTYASFHAHRKFGIALVGIQPENDDIKLNAGPKYIMKSTDKCFYMSITKEENSSLLIEASEKEQIPDEDLTLTGNFTKKFSFRRSNYSNKQNNNQTDQSKPLIEEKKPKNSAKRQFLDDKIGFNSISAKKSPISKDVYKKSYAKGKAPFPPYVGCSSTYCYLSKEKLNLCCLNLNHECEHSKATQISDYNFENKAIILASESAENAILNFIVPLRSHVLDENSLHPIVFLLENEPNGVFLEMIRWFPLVYWMKGSIKNLEDLLKAGINDAKCLTILNKEKQNPDEEQLLIDCNTILTAQYIFRMFPSVKICSEIIDSNNMRFMQFRANDQFSLQISKREKVIYLIK</sequence>
<organism evidence="15 16">
    <name type="scientific">Brachionus plicatilis</name>
    <name type="common">Marine rotifer</name>
    <name type="synonym">Brachionus muelleri</name>
    <dbReference type="NCBI Taxonomy" id="10195"/>
    <lineage>
        <taxon>Eukaryota</taxon>
        <taxon>Metazoa</taxon>
        <taxon>Spiralia</taxon>
        <taxon>Gnathifera</taxon>
        <taxon>Rotifera</taxon>
        <taxon>Eurotatoria</taxon>
        <taxon>Monogononta</taxon>
        <taxon>Pseudotrocha</taxon>
        <taxon>Ploima</taxon>
        <taxon>Brachionidae</taxon>
        <taxon>Brachionus</taxon>
    </lineage>
</organism>
<dbReference type="Pfam" id="PF03493">
    <property type="entry name" value="BK_channel_a"/>
    <property type="match status" value="1"/>
</dbReference>
<dbReference type="Gene3D" id="3.40.50.720">
    <property type="entry name" value="NAD(P)-binding Rossmann-like Domain"/>
    <property type="match status" value="2"/>
</dbReference>
<dbReference type="AlphaFoldDB" id="A0A3M7RQJ4"/>
<evidence type="ECO:0000259" key="14">
    <source>
        <dbReference type="PROSITE" id="PS51201"/>
    </source>
</evidence>
<keyword evidence="9 13" id="KW-0472">Membrane</keyword>
<dbReference type="PANTHER" id="PTHR10027:SF10">
    <property type="entry name" value="SLOWPOKE 2, ISOFORM D"/>
    <property type="match status" value="1"/>
</dbReference>
<feature type="transmembrane region" description="Helical" evidence="13">
    <location>
        <begin position="62"/>
        <end position="81"/>
    </location>
</feature>
<feature type="transmembrane region" description="Helical" evidence="13">
    <location>
        <begin position="131"/>
        <end position="155"/>
    </location>
</feature>
<reference evidence="15 16" key="1">
    <citation type="journal article" date="2018" name="Sci. Rep.">
        <title>Genomic signatures of local adaptation to the degree of environmental predictability in rotifers.</title>
        <authorList>
            <person name="Franch-Gras L."/>
            <person name="Hahn C."/>
            <person name="Garcia-Roger E.M."/>
            <person name="Carmona M.J."/>
            <person name="Serra M."/>
            <person name="Gomez A."/>
        </authorList>
    </citation>
    <scope>NUCLEOTIDE SEQUENCE [LARGE SCALE GENOMIC DNA]</scope>
    <source>
        <strain evidence="15">HYR1</strain>
    </source>
</reference>
<dbReference type="Pfam" id="PF22614">
    <property type="entry name" value="Slo-like_RCK"/>
    <property type="match status" value="2"/>
</dbReference>
<evidence type="ECO:0000256" key="1">
    <source>
        <dbReference type="ARBA" id="ARBA00004141"/>
    </source>
</evidence>
<dbReference type="FunFam" id="3.40.50.720:FF:000011">
    <property type="entry name" value="Potassium channel subfamily T member 1"/>
    <property type="match status" value="1"/>
</dbReference>
<feature type="domain" description="RCK N-terminal" evidence="14">
    <location>
        <begin position="729"/>
        <end position="870"/>
    </location>
</feature>
<evidence type="ECO:0000256" key="4">
    <source>
        <dbReference type="ARBA" id="ARBA00022692"/>
    </source>
</evidence>
<comment type="catalytic activity">
    <reaction evidence="11">
        <text>K(+)(in) = K(+)(out)</text>
        <dbReference type="Rhea" id="RHEA:29463"/>
        <dbReference type="ChEBI" id="CHEBI:29103"/>
    </reaction>
</comment>
<evidence type="ECO:0000256" key="13">
    <source>
        <dbReference type="SAM" id="Phobius"/>
    </source>
</evidence>
<feature type="compositionally biased region" description="Polar residues" evidence="12">
    <location>
        <begin position="623"/>
        <end position="636"/>
    </location>
</feature>
<evidence type="ECO:0000256" key="11">
    <source>
        <dbReference type="ARBA" id="ARBA00034430"/>
    </source>
</evidence>
<keyword evidence="5" id="KW-0631">Potassium channel</keyword>
<accession>A0A3M7RQJ4</accession>
<gene>
    <name evidence="15" type="ORF">BpHYR1_011877</name>
</gene>
<keyword evidence="6" id="KW-0630">Potassium</keyword>
<feature type="transmembrane region" description="Helical" evidence="13">
    <location>
        <begin position="167"/>
        <end position="185"/>
    </location>
</feature>
<evidence type="ECO:0000256" key="10">
    <source>
        <dbReference type="ARBA" id="ARBA00023303"/>
    </source>
</evidence>
<comment type="subcellular location">
    <subcellularLocation>
        <location evidence="1">Membrane</location>
        <topology evidence="1">Multi-pass membrane protein</topology>
    </subcellularLocation>
</comment>
<dbReference type="FunFam" id="3.40.50.720:FF:000034">
    <property type="entry name" value="Potassium channel subfamily T member 1"/>
    <property type="match status" value="1"/>
</dbReference>
<keyword evidence="2" id="KW-0813">Transport</keyword>
<comment type="caution">
    <text evidence="15">The sequence shown here is derived from an EMBL/GenBank/DDBJ whole genome shotgun (WGS) entry which is preliminary data.</text>
</comment>
<keyword evidence="8" id="KW-0406">Ion transport</keyword>
<evidence type="ECO:0000256" key="6">
    <source>
        <dbReference type="ARBA" id="ARBA00022958"/>
    </source>
</evidence>
<evidence type="ECO:0000256" key="5">
    <source>
        <dbReference type="ARBA" id="ARBA00022826"/>
    </source>
</evidence>
<evidence type="ECO:0000313" key="15">
    <source>
        <dbReference type="EMBL" id="RNA25605.1"/>
    </source>
</evidence>
<dbReference type="InterPro" id="IPR003148">
    <property type="entry name" value="RCK_N"/>
</dbReference>
<dbReference type="FunFam" id="1.10.287.70:FF:000137">
    <property type="entry name" value="Slowpoke 2, isoform E"/>
    <property type="match status" value="1"/>
</dbReference>
<feature type="domain" description="RCK N-terminal" evidence="14">
    <location>
        <begin position="329"/>
        <end position="469"/>
    </location>
</feature>
<evidence type="ECO:0000256" key="2">
    <source>
        <dbReference type="ARBA" id="ARBA00022448"/>
    </source>
</evidence>
<dbReference type="OrthoDB" id="257992at2759"/>
<evidence type="ECO:0000256" key="12">
    <source>
        <dbReference type="SAM" id="MobiDB-lite"/>
    </source>
</evidence>
<name>A0A3M7RQJ4_BRAPC</name>
<keyword evidence="7 13" id="KW-1133">Transmembrane helix</keyword>
<evidence type="ECO:0000256" key="3">
    <source>
        <dbReference type="ARBA" id="ARBA00022538"/>
    </source>
</evidence>
<protein>
    <submittedName>
        <fullName evidence="15">Potassium channel subfamily T member 2 isoform X2</fullName>
    </submittedName>
</protein>
<dbReference type="InterPro" id="IPR047871">
    <property type="entry name" value="K_chnl_Slo-like"/>
</dbReference>
<dbReference type="SUPFAM" id="SSF81324">
    <property type="entry name" value="Voltage-gated potassium channels"/>
    <property type="match status" value="1"/>
</dbReference>
<keyword evidence="10 15" id="KW-0407">Ion channel</keyword>
<proteinExistence type="predicted"/>
<evidence type="ECO:0000313" key="16">
    <source>
        <dbReference type="Proteomes" id="UP000276133"/>
    </source>
</evidence>
<evidence type="ECO:0000256" key="7">
    <source>
        <dbReference type="ARBA" id="ARBA00022989"/>
    </source>
</evidence>
<feature type="transmembrane region" description="Helical" evidence="13">
    <location>
        <begin position="282"/>
        <end position="300"/>
    </location>
</feature>
<evidence type="ECO:0000256" key="9">
    <source>
        <dbReference type="ARBA" id="ARBA00023136"/>
    </source>
</evidence>
<evidence type="ECO:0000256" key="8">
    <source>
        <dbReference type="ARBA" id="ARBA00023065"/>
    </source>
</evidence>
<feature type="transmembrane region" description="Helical" evidence="13">
    <location>
        <begin position="258"/>
        <end position="276"/>
    </location>
</feature>
<dbReference type="PROSITE" id="PS51201">
    <property type="entry name" value="RCK_N"/>
    <property type="match status" value="2"/>
</dbReference>